<organism evidence="1 2">
    <name type="scientific">Hibiscus sabdariffa</name>
    <name type="common">roselle</name>
    <dbReference type="NCBI Taxonomy" id="183260"/>
    <lineage>
        <taxon>Eukaryota</taxon>
        <taxon>Viridiplantae</taxon>
        <taxon>Streptophyta</taxon>
        <taxon>Embryophyta</taxon>
        <taxon>Tracheophyta</taxon>
        <taxon>Spermatophyta</taxon>
        <taxon>Magnoliopsida</taxon>
        <taxon>eudicotyledons</taxon>
        <taxon>Gunneridae</taxon>
        <taxon>Pentapetalae</taxon>
        <taxon>rosids</taxon>
        <taxon>malvids</taxon>
        <taxon>Malvales</taxon>
        <taxon>Malvaceae</taxon>
        <taxon>Malvoideae</taxon>
        <taxon>Hibiscus</taxon>
    </lineage>
</organism>
<comment type="caution">
    <text evidence="1">The sequence shown here is derived from an EMBL/GenBank/DDBJ whole genome shotgun (WGS) entry which is preliminary data.</text>
</comment>
<evidence type="ECO:0000313" key="2">
    <source>
        <dbReference type="Proteomes" id="UP001396334"/>
    </source>
</evidence>
<proteinExistence type="predicted"/>
<reference evidence="1 2" key="1">
    <citation type="journal article" date="2024" name="G3 (Bethesda)">
        <title>Genome assembly of Hibiscus sabdariffa L. provides insights into metabolisms of medicinal natural products.</title>
        <authorList>
            <person name="Kim T."/>
        </authorList>
    </citation>
    <scope>NUCLEOTIDE SEQUENCE [LARGE SCALE GENOMIC DNA]</scope>
    <source>
        <strain evidence="1">TK-2024</strain>
        <tissue evidence="1">Old leaves</tissue>
    </source>
</reference>
<evidence type="ECO:0000313" key="1">
    <source>
        <dbReference type="EMBL" id="KAK9025147.1"/>
    </source>
</evidence>
<dbReference type="Proteomes" id="UP001396334">
    <property type="component" value="Unassembled WGS sequence"/>
</dbReference>
<sequence length="97" mass="10796">MDGIKRERGLLVKASNASLRRCASRNRKWEVGLDSLDDGGHGYKGDEVDRAMVGGLGFGENSRNSSTHSMILGHNINDVEQRVVGIQFKFVNMEYQL</sequence>
<keyword evidence="2" id="KW-1185">Reference proteome</keyword>
<protein>
    <submittedName>
        <fullName evidence="1">Uncharacterized protein</fullName>
    </submittedName>
</protein>
<accession>A0ABR2SJP0</accession>
<name>A0ABR2SJP0_9ROSI</name>
<gene>
    <name evidence="1" type="ORF">V6N11_065044</name>
</gene>
<dbReference type="EMBL" id="JBBPBN010000014">
    <property type="protein sequence ID" value="KAK9025147.1"/>
    <property type="molecule type" value="Genomic_DNA"/>
</dbReference>